<proteinExistence type="predicted"/>
<keyword evidence="6 7" id="KW-0472">Membrane</keyword>
<evidence type="ECO:0000256" key="6">
    <source>
        <dbReference type="ARBA" id="ARBA00023136"/>
    </source>
</evidence>
<evidence type="ECO:0000256" key="5">
    <source>
        <dbReference type="ARBA" id="ARBA00022989"/>
    </source>
</evidence>
<keyword evidence="4 7" id="KW-0812">Transmembrane</keyword>
<dbReference type="GeneID" id="94375182"/>
<dbReference type="Pfam" id="PF12704">
    <property type="entry name" value="MacB_PCD"/>
    <property type="match status" value="1"/>
</dbReference>
<accession>A0ABX8TKW3</accession>
<feature type="transmembrane region" description="Helical" evidence="7">
    <location>
        <begin position="337"/>
        <end position="363"/>
    </location>
</feature>
<comment type="subcellular location">
    <subcellularLocation>
        <location evidence="1">Cell membrane</location>
        <topology evidence="1">Multi-pass membrane protein</topology>
    </subcellularLocation>
</comment>
<keyword evidence="3" id="KW-1003">Cell membrane</keyword>
<dbReference type="InterPro" id="IPR051125">
    <property type="entry name" value="ABC-4/HrtB_transporter"/>
</dbReference>
<keyword evidence="5 7" id="KW-1133">Transmembrane helix</keyword>
<evidence type="ECO:0000313" key="10">
    <source>
        <dbReference type="EMBL" id="QYC11858.1"/>
    </source>
</evidence>
<evidence type="ECO:0000259" key="9">
    <source>
        <dbReference type="Pfam" id="PF12704"/>
    </source>
</evidence>
<dbReference type="RefSeq" id="WP_219354366.1">
    <property type="nucleotide sequence ID" value="NZ_CP080034.1"/>
</dbReference>
<dbReference type="InterPro" id="IPR025857">
    <property type="entry name" value="MacB_PCD"/>
</dbReference>
<name>A0ABX8TKW3_9CAUL</name>
<evidence type="ECO:0000313" key="11">
    <source>
        <dbReference type="Proteomes" id="UP000824334"/>
    </source>
</evidence>
<dbReference type="Pfam" id="PF02687">
    <property type="entry name" value="FtsX"/>
    <property type="match status" value="1"/>
</dbReference>
<dbReference type="PANTHER" id="PTHR43738">
    <property type="entry name" value="ABC TRANSPORTER, MEMBRANE PROTEIN"/>
    <property type="match status" value="1"/>
</dbReference>
<dbReference type="Proteomes" id="UP000824334">
    <property type="component" value="Chromosome"/>
</dbReference>
<feature type="domain" description="ABC3 transporter permease C-terminal" evidence="8">
    <location>
        <begin position="259"/>
        <end position="371"/>
    </location>
</feature>
<feature type="transmembrane region" description="Helical" evidence="7">
    <location>
        <begin position="245"/>
        <end position="271"/>
    </location>
</feature>
<evidence type="ECO:0000259" key="8">
    <source>
        <dbReference type="Pfam" id="PF02687"/>
    </source>
</evidence>
<protein>
    <submittedName>
        <fullName evidence="10">ABC transporter permease</fullName>
    </submittedName>
</protein>
<feature type="domain" description="MacB-like periplasmic core" evidence="9">
    <location>
        <begin position="20"/>
        <end position="223"/>
    </location>
</feature>
<evidence type="ECO:0000256" key="3">
    <source>
        <dbReference type="ARBA" id="ARBA00022475"/>
    </source>
</evidence>
<evidence type="ECO:0000256" key="4">
    <source>
        <dbReference type="ARBA" id="ARBA00022692"/>
    </source>
</evidence>
<gene>
    <name evidence="10" type="ORF">KWG56_07885</name>
</gene>
<keyword evidence="11" id="KW-1185">Reference proteome</keyword>
<evidence type="ECO:0000256" key="7">
    <source>
        <dbReference type="SAM" id="Phobius"/>
    </source>
</evidence>
<dbReference type="InterPro" id="IPR003838">
    <property type="entry name" value="ABC3_permease_C"/>
</dbReference>
<feature type="transmembrane region" description="Helical" evidence="7">
    <location>
        <begin position="309"/>
        <end position="330"/>
    </location>
</feature>
<sequence length="376" mass="38924">MKSLALKSLIHDWRRFSPAVVAVAFSGLLVLLQAALILGIFSLSSLYVTKSSADVWIGYPGVQSVDLGRPISEQAELSAWMQPGVKQVEPLLWGSGQWRTETQGAVNVYIVGVALDAQALALAGTLGAEERSRLAEPDTVLIDAADMNKLDVAPGDTAEINGRRVRIVGLTNGLRGLGGVNVIASVATTRALDPAAAPKGRVGYVLARFDTPENVAAATKALNMVGKRAGFEAMQADAFADRSTLYWLAESGAGIAFIFGSIVAVAVAVIITSQTLTAAVVGSIREYAALRALGFSMGSLRAIVLEQSAWVGVAGLAAAGVMTLLLAAVARTQGVPIVLSLPMMAGAGILIILVALGSGAWALRRVGKADPASLLL</sequence>
<feature type="transmembrane region" description="Helical" evidence="7">
    <location>
        <begin position="20"/>
        <end position="41"/>
    </location>
</feature>
<reference evidence="10 11" key="1">
    <citation type="submission" date="2021-07" db="EMBL/GenBank/DDBJ databases">
        <title>Isolation and characterization of bacteria from a gold mining with a capacity of golden bioaccumulation.</title>
        <authorList>
            <person name="Yang X.J."/>
        </authorList>
    </citation>
    <scope>NUCLEOTIDE SEQUENCE [LARGE SCALE GENOMIC DNA]</scope>
    <source>
        <strain evidence="10 11">Au29</strain>
    </source>
</reference>
<keyword evidence="2" id="KW-0813">Transport</keyword>
<evidence type="ECO:0000256" key="1">
    <source>
        <dbReference type="ARBA" id="ARBA00004651"/>
    </source>
</evidence>
<dbReference type="PANTHER" id="PTHR43738:SF1">
    <property type="entry name" value="HEMIN TRANSPORT SYSTEM PERMEASE PROTEIN HRTB-RELATED"/>
    <property type="match status" value="1"/>
</dbReference>
<organism evidence="10 11">
    <name type="scientific">Brevundimonas nasdae</name>
    <dbReference type="NCBI Taxonomy" id="172043"/>
    <lineage>
        <taxon>Bacteria</taxon>
        <taxon>Pseudomonadati</taxon>
        <taxon>Pseudomonadota</taxon>
        <taxon>Alphaproteobacteria</taxon>
        <taxon>Caulobacterales</taxon>
        <taxon>Caulobacteraceae</taxon>
        <taxon>Brevundimonas</taxon>
    </lineage>
</organism>
<dbReference type="EMBL" id="CP080034">
    <property type="protein sequence ID" value="QYC11858.1"/>
    <property type="molecule type" value="Genomic_DNA"/>
</dbReference>
<evidence type="ECO:0000256" key="2">
    <source>
        <dbReference type="ARBA" id="ARBA00022448"/>
    </source>
</evidence>